<name>A0A9W6W9M6_9ACTN</name>
<sequence>MAVPGVDPASEDEAAKEGADEGGSEKESRAHVPHQFRLEGSTPARLKRGGIQRGPRSLCTGPSPTLGCLTAGGVTSYGLLPPLLPPGAPVHIGRYEA</sequence>
<dbReference type="AlphaFoldDB" id="A0A9W6W9M6"/>
<evidence type="ECO:0000256" key="1">
    <source>
        <dbReference type="SAM" id="MobiDB-lite"/>
    </source>
</evidence>
<dbReference type="Proteomes" id="UP001165079">
    <property type="component" value="Unassembled WGS sequence"/>
</dbReference>
<dbReference type="EMBL" id="BSTX01000002">
    <property type="protein sequence ID" value="GLZ78158.1"/>
    <property type="molecule type" value="Genomic_DNA"/>
</dbReference>
<organism evidence="2 3">
    <name type="scientific">Actinorhabdospora filicis</name>
    <dbReference type="NCBI Taxonomy" id="1785913"/>
    <lineage>
        <taxon>Bacteria</taxon>
        <taxon>Bacillati</taxon>
        <taxon>Actinomycetota</taxon>
        <taxon>Actinomycetes</taxon>
        <taxon>Micromonosporales</taxon>
        <taxon>Micromonosporaceae</taxon>
        <taxon>Actinorhabdospora</taxon>
    </lineage>
</organism>
<evidence type="ECO:0000313" key="3">
    <source>
        <dbReference type="Proteomes" id="UP001165079"/>
    </source>
</evidence>
<evidence type="ECO:0000313" key="2">
    <source>
        <dbReference type="EMBL" id="GLZ78158.1"/>
    </source>
</evidence>
<protein>
    <submittedName>
        <fullName evidence="2">Uncharacterized protein</fullName>
    </submittedName>
</protein>
<keyword evidence="3" id="KW-1185">Reference proteome</keyword>
<gene>
    <name evidence="2" type="ORF">Afil01_29650</name>
</gene>
<comment type="caution">
    <text evidence="2">The sequence shown here is derived from an EMBL/GenBank/DDBJ whole genome shotgun (WGS) entry which is preliminary data.</text>
</comment>
<accession>A0A9W6W9M6</accession>
<feature type="compositionally biased region" description="Basic and acidic residues" evidence="1">
    <location>
        <begin position="13"/>
        <end position="30"/>
    </location>
</feature>
<reference evidence="2" key="1">
    <citation type="submission" date="2023-03" db="EMBL/GenBank/DDBJ databases">
        <title>Actinorhabdospora filicis NBRC 111898.</title>
        <authorList>
            <person name="Ichikawa N."/>
            <person name="Sato H."/>
            <person name="Tonouchi N."/>
        </authorList>
    </citation>
    <scope>NUCLEOTIDE SEQUENCE</scope>
    <source>
        <strain evidence="2">NBRC 111898</strain>
    </source>
</reference>
<feature type="region of interest" description="Disordered" evidence="1">
    <location>
        <begin position="1"/>
        <end position="63"/>
    </location>
</feature>
<proteinExistence type="predicted"/>